<dbReference type="AlphaFoldDB" id="Q0I1S7"/>
<gene>
    <name evidence="2" type="ordered locus">HS_0217</name>
</gene>
<organism evidence="2">
    <name type="scientific">Histophilus somni (strain 129Pt)</name>
    <name type="common">Haemophilus somnus</name>
    <dbReference type="NCBI Taxonomy" id="205914"/>
    <lineage>
        <taxon>Bacteria</taxon>
        <taxon>Pseudomonadati</taxon>
        <taxon>Pseudomonadota</taxon>
        <taxon>Gammaproteobacteria</taxon>
        <taxon>Pasteurellales</taxon>
        <taxon>Pasteurellaceae</taxon>
        <taxon>Histophilus</taxon>
    </lineage>
</organism>
<feature type="compositionally biased region" description="Polar residues" evidence="1">
    <location>
        <begin position="25"/>
        <end position="40"/>
    </location>
</feature>
<proteinExistence type="predicted"/>
<evidence type="ECO:0000313" key="2">
    <source>
        <dbReference type="EMBL" id="ABI24495.1"/>
    </source>
</evidence>
<dbReference type="KEGG" id="hso:HS_0217"/>
<sequence length="107" mass="12052">MPLQPYFLQIKTTQPDYSPRPIPTAQAQTTHSETAHSTNPPKVANGCGCRHPHAGRECRCGGFKPKWRGREIEGREVGVSFLGSWVNQYGYSNGLRVKIQHEYAQKK</sequence>
<evidence type="ECO:0000256" key="1">
    <source>
        <dbReference type="SAM" id="MobiDB-lite"/>
    </source>
</evidence>
<feature type="region of interest" description="Disordered" evidence="1">
    <location>
        <begin position="12"/>
        <end position="44"/>
    </location>
</feature>
<name>Q0I1S7_HISS1</name>
<dbReference type="HOGENOM" id="CLU_2206338_0_0_6"/>
<reference evidence="2" key="1">
    <citation type="submission" date="2006-08" db="EMBL/GenBank/DDBJ databases">
        <title>Complete genome sequence of Haemophilus somnus 129PT.</title>
        <authorList>
            <person name="Copeland A."/>
            <person name="Lucas S."/>
            <person name="Lapidus A."/>
            <person name="Barry K."/>
            <person name="Glavina del Rio T."/>
            <person name="Hammon N."/>
            <person name="Dalin E."/>
            <person name="Tice H."/>
            <person name="Pitluck S."/>
            <person name="Brettin T.S."/>
            <person name="Bruce D."/>
            <person name="Challacombe J.F."/>
            <person name="Chertkov O."/>
            <person name="Detter J.C."/>
            <person name="Gilna P."/>
            <person name="Han S."/>
            <person name="Misra M."/>
            <person name="Tapia R."/>
            <person name="Thayer N.N."/>
            <person name="Xie G."/>
            <person name="Inzana T.J."/>
            <person name="Duncan A.J."/>
            <person name="Siddaramppa S."/>
            <person name="Richardson P."/>
        </authorList>
    </citation>
    <scope>NUCLEOTIDE SEQUENCE</scope>
    <source>
        <strain evidence="2">129PT</strain>
    </source>
</reference>
<dbReference type="EMBL" id="CP000436">
    <property type="protein sequence ID" value="ABI24495.1"/>
    <property type="molecule type" value="Genomic_DNA"/>
</dbReference>
<protein>
    <submittedName>
        <fullName evidence="2">Uncharacterized protein</fullName>
    </submittedName>
</protein>
<accession>Q0I1S7</accession>